<keyword evidence="4 5" id="KW-0472">Membrane</keyword>
<gene>
    <name evidence="6" type="ORF">Cfor_03281</name>
</gene>
<dbReference type="GO" id="GO:0016020">
    <property type="term" value="C:membrane"/>
    <property type="evidence" value="ECO:0007669"/>
    <property type="project" value="UniProtKB-SubCell"/>
</dbReference>
<dbReference type="GO" id="GO:0043066">
    <property type="term" value="P:negative regulation of apoptotic process"/>
    <property type="evidence" value="ECO:0007669"/>
    <property type="project" value="TreeGrafter"/>
</dbReference>
<protein>
    <submittedName>
        <fullName evidence="6">Uncharacterized protein</fullName>
    </submittedName>
</protein>
<feature type="transmembrane region" description="Helical" evidence="5">
    <location>
        <begin position="107"/>
        <end position="127"/>
    </location>
</feature>
<reference evidence="7" key="1">
    <citation type="submission" date="2020-01" db="EMBL/GenBank/DDBJ databases">
        <title>Draft genome sequence of the Termite Coptotermes fromosanus.</title>
        <authorList>
            <person name="Itakura S."/>
            <person name="Yosikawa Y."/>
            <person name="Umezawa K."/>
        </authorList>
    </citation>
    <scope>NUCLEOTIDE SEQUENCE [LARGE SCALE GENOMIC DNA]</scope>
</reference>
<accession>A0A6L2PBB9</accession>
<feature type="transmembrane region" description="Helical" evidence="5">
    <location>
        <begin position="133"/>
        <end position="151"/>
    </location>
</feature>
<evidence type="ECO:0000256" key="1">
    <source>
        <dbReference type="ARBA" id="ARBA00004141"/>
    </source>
</evidence>
<keyword evidence="3 5" id="KW-1133">Transmembrane helix</keyword>
<evidence type="ECO:0000256" key="4">
    <source>
        <dbReference type="ARBA" id="ARBA00023136"/>
    </source>
</evidence>
<comment type="subcellular location">
    <subcellularLocation>
        <location evidence="1">Membrane</location>
        <topology evidence="1">Multi-pass membrane protein</topology>
    </subcellularLocation>
</comment>
<evidence type="ECO:0000313" key="7">
    <source>
        <dbReference type="Proteomes" id="UP000502823"/>
    </source>
</evidence>
<comment type="similarity">
    <text evidence="5">Belongs to the BI1 family.</text>
</comment>
<dbReference type="InParanoid" id="A0A6L2PBB9"/>
<dbReference type="AlphaFoldDB" id="A0A6L2PBB9"/>
<evidence type="ECO:0000256" key="5">
    <source>
        <dbReference type="RuleBase" id="RU004379"/>
    </source>
</evidence>
<proteinExistence type="inferred from homology"/>
<name>A0A6L2PBB9_COPFO</name>
<dbReference type="Pfam" id="PF01027">
    <property type="entry name" value="Bax1-I"/>
    <property type="match status" value="1"/>
</dbReference>
<dbReference type="EMBL" id="BLKM01000173">
    <property type="protein sequence ID" value="GFG29763.1"/>
    <property type="molecule type" value="Genomic_DNA"/>
</dbReference>
<dbReference type="PANTHER" id="PTHR23291:SF50">
    <property type="entry name" value="PROTEIN LIFEGUARD 4"/>
    <property type="match status" value="1"/>
</dbReference>
<comment type="caution">
    <text evidence="6">The sequence shown here is derived from an EMBL/GenBank/DDBJ whole genome shotgun (WGS) entry which is preliminary data.</text>
</comment>
<dbReference type="PANTHER" id="PTHR23291">
    <property type="entry name" value="BAX INHIBITOR-RELATED"/>
    <property type="match status" value="1"/>
</dbReference>
<sequence>MATVPLMFAQEDVEFGGKASIINDFAYNNNVMQATTYVRMGFLRKVYGLLSVQLLISVVVSGICMFIPAVRNFIHANHWLMSCALVLSIIVLIALHVKRRDSPANFILLAAFTVIQAYTIGVVLTYYDQVVVLQALFLTVTVVIGLSLYTFQSKRDFSSLGFGWSHVKPVAFSCCEDLSSYKGC</sequence>
<dbReference type="Proteomes" id="UP000502823">
    <property type="component" value="Unassembled WGS sequence"/>
</dbReference>
<comment type="caution">
    <text evidence="5">Lacks conserved residue(s) required for the propagation of feature annotation.</text>
</comment>
<evidence type="ECO:0000313" key="6">
    <source>
        <dbReference type="EMBL" id="GFG29763.1"/>
    </source>
</evidence>
<feature type="transmembrane region" description="Helical" evidence="5">
    <location>
        <begin position="76"/>
        <end position="95"/>
    </location>
</feature>
<keyword evidence="2 5" id="KW-0812">Transmembrane</keyword>
<evidence type="ECO:0000256" key="2">
    <source>
        <dbReference type="ARBA" id="ARBA00022692"/>
    </source>
</evidence>
<keyword evidence="7" id="KW-1185">Reference proteome</keyword>
<dbReference type="OrthoDB" id="7933078at2759"/>
<dbReference type="InterPro" id="IPR006214">
    <property type="entry name" value="Bax_inhibitor_1-related"/>
</dbReference>
<feature type="transmembrane region" description="Helical" evidence="5">
    <location>
        <begin position="46"/>
        <end position="70"/>
    </location>
</feature>
<organism evidence="6 7">
    <name type="scientific">Coptotermes formosanus</name>
    <name type="common">Formosan subterranean termite</name>
    <dbReference type="NCBI Taxonomy" id="36987"/>
    <lineage>
        <taxon>Eukaryota</taxon>
        <taxon>Metazoa</taxon>
        <taxon>Ecdysozoa</taxon>
        <taxon>Arthropoda</taxon>
        <taxon>Hexapoda</taxon>
        <taxon>Insecta</taxon>
        <taxon>Pterygota</taxon>
        <taxon>Neoptera</taxon>
        <taxon>Polyneoptera</taxon>
        <taxon>Dictyoptera</taxon>
        <taxon>Blattodea</taxon>
        <taxon>Blattoidea</taxon>
        <taxon>Termitoidae</taxon>
        <taxon>Rhinotermitidae</taxon>
        <taxon>Coptotermes</taxon>
    </lineage>
</organism>
<evidence type="ECO:0000256" key="3">
    <source>
        <dbReference type="ARBA" id="ARBA00022989"/>
    </source>
</evidence>